<dbReference type="STRING" id="27349.A0A0L6UYV9"/>
<evidence type="ECO:0000313" key="11">
    <source>
        <dbReference type="Proteomes" id="UP000037035"/>
    </source>
</evidence>
<dbReference type="SMART" id="SM00358">
    <property type="entry name" value="DSRM"/>
    <property type="match status" value="2"/>
</dbReference>
<dbReference type="InterPro" id="IPR001650">
    <property type="entry name" value="Helicase_C-like"/>
</dbReference>
<dbReference type="CDD" id="cd00048">
    <property type="entry name" value="DSRM_SF"/>
    <property type="match status" value="1"/>
</dbReference>
<keyword evidence="2" id="KW-0378">Hydrolase</keyword>
<evidence type="ECO:0000256" key="2">
    <source>
        <dbReference type="ARBA" id="ARBA00022801"/>
    </source>
</evidence>
<dbReference type="SMART" id="SM00490">
    <property type="entry name" value="HELICc"/>
    <property type="match status" value="1"/>
</dbReference>
<dbReference type="GO" id="GO:0004386">
    <property type="term" value="F:helicase activity"/>
    <property type="evidence" value="ECO:0007669"/>
    <property type="project" value="UniProtKB-KW"/>
</dbReference>
<evidence type="ECO:0000256" key="1">
    <source>
        <dbReference type="ARBA" id="ARBA00022741"/>
    </source>
</evidence>
<dbReference type="Gene3D" id="3.30.160.20">
    <property type="match status" value="1"/>
</dbReference>
<feature type="region of interest" description="Disordered" evidence="7">
    <location>
        <begin position="1"/>
        <end position="70"/>
    </location>
</feature>
<feature type="compositionally biased region" description="Pro residues" evidence="7">
    <location>
        <begin position="1363"/>
        <end position="1376"/>
    </location>
</feature>
<feature type="compositionally biased region" description="Polar residues" evidence="7">
    <location>
        <begin position="21"/>
        <end position="45"/>
    </location>
</feature>
<proteinExistence type="inferred from homology"/>
<dbReference type="SUPFAM" id="SSF52540">
    <property type="entry name" value="P-loop containing nucleoside triphosphate hydrolases"/>
    <property type="match status" value="1"/>
</dbReference>
<name>A0A0L6UYV9_9BASI</name>
<evidence type="ECO:0008006" key="12">
    <source>
        <dbReference type="Google" id="ProtNLM"/>
    </source>
</evidence>
<evidence type="ECO:0000256" key="5">
    <source>
        <dbReference type="ARBA" id="ARBA00022884"/>
    </source>
</evidence>
<dbReference type="InterPro" id="IPR007502">
    <property type="entry name" value="Helicase-assoc_dom"/>
</dbReference>
<sequence length="1429" mass="157829">MANVEPSWRATPGRNPIGPSAAQSFTDHSLNPNYPPNNQFHSQQPHVHRTAAKAPGRAKNKRSAAPQRQDYSHLPHLDYPIYNSQEIQKIWTSNLPPRREWSANPKSILNNFCQQVAHPLPQYNTQPVMFPGISKPLIRATVELEFAPDIIAIGDDPIKKEAEKIAALSACFQLGMKNMFDENNLPARSGNVAPDGNTRHMMPDGTQLTLDQARDYMSFYCRKFNFGSPDVQYESSKAAKGRQTWIATIFVGGRKIGLGHAISKKDSLNEAYLDAVVYLGDCDPALWAEFRSSPENQQASTGRHLPAVTFKLSNETEQDLRQIVCSSKDCELYRRAKIILDRARRADPAPPPAHPSATDNANRRDSAKNPSVSRQLALEEKSAALQGRLNAYEANPSPAVVSLREQRKSLPVTTEASMVLSALAANPITILMAATGSGKTTQVPQIILDDATMRGEGAKCNIICTQPRRIAAISVAQRVANERNEKLCESVGYQVRFEAKPPTPDGSILFCTTGIFLRRLQTDMDGADDGFLNSITHVVVDEVHERDIETDLLLFCLRRVLQDRKAKGKSEIKVLLMSATVDPTLFEQYFSDPVSGNTAPVISIPGRSFPVEKHYLEEIHRELVELDLPSSRGGWVWDDPKVKKYLAREFSEPLALDPVTGRVLHDRDDLEMPYAFVALIVAWVIAKSTEGHVLVFLPGWEEIKGVQTILSDCGQYPMFNLNFSVTSKFEVHVLHSAIPVADQQLVFSPPRQGVRRIILSTNIAETSVTIPDVVFVVDTGKIKEKRFDPERHLSTLTTAWVGTSNLNQRAGRAGRHRPGDYYALLSKNRYKALNIHSTVEMKRTDLSNLAMHVKALNFPNMEAEDVLAQTIEPPERERVSAAMSHLQTIGALDRNKDLTALGRVLLQLPVEAQIGKLLLMGSFFKCLEPALNLAAILTNRDPFLAPLAVKIEANRIKSSWAPLGFRSDPLACLAAFKAWSNLNEAGETQKAIRFANDNFLSKPSLNQIAQVKTHLLASLRRAGVLAISGGGESGNIRSHSHHHNRRNVIPPHLNKNSDSLPLVAALIAVAVAPNFAVRKSAKLFATDKDRTCIIHPSSVNSFKKEAAAGDDIPLQNERQLFAFGEKNLQLPRPGEKGKEQMTLRSTTRLDPLGYMLFGARQLQPHTIGLQCDGWLTITGNAGALDDVERLKHVLDASLMRVFDGLQAEIMKSNPRASKRPPRTALPPPKRIFAPEKSVALDGEESVESDFEEDEDEDLVEVAPVEFGTLTRTEVQDLQRLTEEVLSLLNKYSEERLATDANTSRAPSRSNSRATNRILQRLYGPDGGGGGNSSADPSRVGSRLNNRADYPNSHPNTQNSWNQPGPPLPPGVPPNLPPGAGMMQWGNGAPGTYSYPVHPAPAGPPGSQRTWQQQQQRRDQHPSSSSSNWR</sequence>
<dbReference type="Gene3D" id="1.20.120.1080">
    <property type="match status" value="1"/>
</dbReference>
<dbReference type="EMBL" id="LAVV01008224">
    <property type="protein sequence ID" value="KNZ53402.1"/>
    <property type="molecule type" value="Genomic_DNA"/>
</dbReference>
<dbReference type="FunFam" id="3.40.50.300:FF:001714">
    <property type="entry name" value="ATP-dependent DEAD/H RNA helicase, putative"/>
    <property type="match status" value="1"/>
</dbReference>
<dbReference type="InterPro" id="IPR048333">
    <property type="entry name" value="HA2_WH"/>
</dbReference>
<dbReference type="PANTHER" id="PTHR18934:SF203">
    <property type="entry name" value="ATP-DEPENDENT RNA HELICASE A"/>
    <property type="match status" value="1"/>
</dbReference>
<dbReference type="Proteomes" id="UP000037035">
    <property type="component" value="Unassembled WGS sequence"/>
</dbReference>
<evidence type="ECO:0000256" key="4">
    <source>
        <dbReference type="ARBA" id="ARBA00022840"/>
    </source>
</evidence>
<dbReference type="OrthoDB" id="28053at2759"/>
<comment type="similarity">
    <text evidence="6">Belongs to the DExH box helicase family.</text>
</comment>
<evidence type="ECO:0000313" key="10">
    <source>
        <dbReference type="EMBL" id="KNZ53402.1"/>
    </source>
</evidence>
<gene>
    <name evidence="10" type="ORF">VP01_324g5</name>
</gene>
<dbReference type="PANTHER" id="PTHR18934">
    <property type="entry name" value="ATP-DEPENDENT RNA HELICASE"/>
    <property type="match status" value="1"/>
</dbReference>
<keyword evidence="4" id="KW-0067">ATP-binding</keyword>
<dbReference type="GO" id="GO:0005524">
    <property type="term" value="F:ATP binding"/>
    <property type="evidence" value="ECO:0007669"/>
    <property type="project" value="UniProtKB-KW"/>
</dbReference>
<keyword evidence="1" id="KW-0547">Nucleotide-binding</keyword>
<feature type="region of interest" description="Disordered" evidence="7">
    <location>
        <begin position="1297"/>
        <end position="1429"/>
    </location>
</feature>
<dbReference type="FunFam" id="3.40.50.300:FF:000526">
    <property type="entry name" value="DExH-box ATP-dependent RNA helicase DExH3"/>
    <property type="match status" value="1"/>
</dbReference>
<dbReference type="InterPro" id="IPR027417">
    <property type="entry name" value="P-loop_NTPase"/>
</dbReference>
<dbReference type="FunFam" id="1.20.120.1080:FF:000002">
    <property type="entry name" value="Putative ATP-dependent RNA helicase DHX36"/>
    <property type="match status" value="1"/>
</dbReference>
<feature type="domain" description="Helicase ATP-binding" evidence="8">
    <location>
        <begin position="420"/>
        <end position="599"/>
    </location>
</feature>
<evidence type="ECO:0000256" key="3">
    <source>
        <dbReference type="ARBA" id="ARBA00022806"/>
    </source>
</evidence>
<dbReference type="InterPro" id="IPR011545">
    <property type="entry name" value="DEAD/DEAH_box_helicase_dom"/>
</dbReference>
<feature type="compositionally biased region" description="Basic residues" evidence="7">
    <location>
        <begin position="46"/>
        <end position="62"/>
    </location>
</feature>
<keyword evidence="11" id="KW-1185">Reference proteome</keyword>
<dbReference type="Pfam" id="PF00271">
    <property type="entry name" value="Helicase_C"/>
    <property type="match status" value="1"/>
</dbReference>
<comment type="caution">
    <text evidence="10">The sequence shown here is derived from an EMBL/GenBank/DDBJ whole genome shotgun (WGS) entry which is preliminary data.</text>
</comment>
<dbReference type="Pfam" id="PF00270">
    <property type="entry name" value="DEAD"/>
    <property type="match status" value="1"/>
</dbReference>
<dbReference type="Gene3D" id="3.40.50.300">
    <property type="entry name" value="P-loop containing nucleotide triphosphate hydrolases"/>
    <property type="match status" value="2"/>
</dbReference>
<evidence type="ECO:0000259" key="8">
    <source>
        <dbReference type="PROSITE" id="PS51192"/>
    </source>
</evidence>
<dbReference type="CDD" id="cd18791">
    <property type="entry name" value="SF2_C_RHA"/>
    <property type="match status" value="1"/>
</dbReference>
<dbReference type="InterPro" id="IPR014720">
    <property type="entry name" value="dsRBD_dom"/>
</dbReference>
<protein>
    <recommendedName>
        <fullName evidence="12">Adenosinetriphosphatase</fullName>
    </recommendedName>
</protein>
<keyword evidence="5" id="KW-0694">RNA-binding</keyword>
<keyword evidence="3" id="KW-0347">Helicase</keyword>
<organism evidence="10 11">
    <name type="scientific">Puccinia sorghi</name>
    <dbReference type="NCBI Taxonomy" id="27349"/>
    <lineage>
        <taxon>Eukaryota</taxon>
        <taxon>Fungi</taxon>
        <taxon>Dikarya</taxon>
        <taxon>Basidiomycota</taxon>
        <taxon>Pucciniomycotina</taxon>
        <taxon>Pucciniomycetes</taxon>
        <taxon>Pucciniales</taxon>
        <taxon>Pucciniaceae</taxon>
        <taxon>Puccinia</taxon>
    </lineage>
</organism>
<feature type="compositionally biased region" description="Acidic residues" evidence="7">
    <location>
        <begin position="1241"/>
        <end position="1259"/>
    </location>
</feature>
<accession>A0A0L6UYV9</accession>
<feature type="region of interest" description="Disordered" evidence="7">
    <location>
        <begin position="343"/>
        <end position="374"/>
    </location>
</feature>
<dbReference type="SUPFAM" id="SSF54768">
    <property type="entry name" value="dsRNA-binding domain-like"/>
    <property type="match status" value="1"/>
</dbReference>
<dbReference type="CDD" id="cd17917">
    <property type="entry name" value="DEXHc_RHA-like"/>
    <property type="match status" value="1"/>
</dbReference>
<dbReference type="InterPro" id="IPR014001">
    <property type="entry name" value="Helicase_ATP-bd"/>
</dbReference>
<dbReference type="PROSITE" id="PS51192">
    <property type="entry name" value="HELICASE_ATP_BIND_1"/>
    <property type="match status" value="1"/>
</dbReference>
<dbReference type="GO" id="GO:0016787">
    <property type="term" value="F:hydrolase activity"/>
    <property type="evidence" value="ECO:0007669"/>
    <property type="project" value="UniProtKB-KW"/>
</dbReference>
<feature type="compositionally biased region" description="Polar residues" evidence="7">
    <location>
        <begin position="1299"/>
        <end position="1317"/>
    </location>
</feature>
<evidence type="ECO:0000256" key="6">
    <source>
        <dbReference type="ARBA" id="ARBA00060772"/>
    </source>
</evidence>
<reference evidence="10 11" key="1">
    <citation type="submission" date="2015-08" db="EMBL/GenBank/DDBJ databases">
        <title>Next Generation Sequencing and Analysis of the Genome of Puccinia sorghi L Schw, the Causal Agent of Maize Common Rust.</title>
        <authorList>
            <person name="Rochi L."/>
            <person name="Burguener G."/>
            <person name="Darino M."/>
            <person name="Turjanski A."/>
            <person name="Kreff E."/>
            <person name="Dieguez M.J."/>
            <person name="Sacco F."/>
        </authorList>
    </citation>
    <scope>NUCLEOTIDE SEQUENCE [LARGE SCALE GENOMIC DNA]</scope>
    <source>
        <strain evidence="10 11">RO10H11247</strain>
    </source>
</reference>
<feature type="domain" description="Helicase C-terminal" evidence="9">
    <location>
        <begin position="679"/>
        <end position="857"/>
    </location>
</feature>
<feature type="compositionally biased region" description="Polar residues" evidence="7">
    <location>
        <begin position="1352"/>
        <end position="1362"/>
    </location>
</feature>
<dbReference type="Pfam" id="PF04408">
    <property type="entry name" value="WHD_HA2"/>
    <property type="match status" value="1"/>
</dbReference>
<dbReference type="SMART" id="SM00847">
    <property type="entry name" value="HA2"/>
    <property type="match status" value="1"/>
</dbReference>
<evidence type="ECO:0000259" key="9">
    <source>
        <dbReference type="PROSITE" id="PS51194"/>
    </source>
</evidence>
<dbReference type="GO" id="GO:0003723">
    <property type="term" value="F:RNA binding"/>
    <property type="evidence" value="ECO:0007669"/>
    <property type="project" value="UniProtKB-KW"/>
</dbReference>
<dbReference type="SMART" id="SM00487">
    <property type="entry name" value="DEXDc"/>
    <property type="match status" value="1"/>
</dbReference>
<dbReference type="VEuPathDB" id="FungiDB:VP01_324g5"/>
<evidence type="ECO:0000256" key="7">
    <source>
        <dbReference type="SAM" id="MobiDB-lite"/>
    </source>
</evidence>
<dbReference type="PROSITE" id="PS51194">
    <property type="entry name" value="HELICASE_CTER"/>
    <property type="match status" value="1"/>
</dbReference>
<feature type="region of interest" description="Disordered" evidence="7">
    <location>
        <begin position="1212"/>
        <end position="1262"/>
    </location>
</feature>
<dbReference type="Pfam" id="PF21010">
    <property type="entry name" value="HA2_C"/>
    <property type="match status" value="1"/>
</dbReference>